<keyword evidence="2" id="KW-0472">Membrane</keyword>
<comment type="caution">
    <text evidence="4">The sequence shown here is derived from an EMBL/GenBank/DDBJ whole genome shotgun (WGS) entry which is preliminary data.</text>
</comment>
<evidence type="ECO:0000313" key="5">
    <source>
        <dbReference type="Proteomes" id="UP000722485"/>
    </source>
</evidence>
<dbReference type="OrthoDB" id="89086at2759"/>
<keyword evidence="5" id="KW-1185">Reference proteome</keyword>
<evidence type="ECO:0000256" key="3">
    <source>
        <dbReference type="SAM" id="SignalP"/>
    </source>
</evidence>
<sequence>MQNTLIKVAAVFSAVSAVQGHPVTVTQCDVISALPQSADDVDVKFQPILDFDSDGCYVTAAISSDGTTNPGHGATGTPQGGCRDPPQLENSNAYSRRRCNNGYCAILYEHYFEKDQAVGGSFLGGHRHDWENIVVFTQGNNVVRVAPSCHGGYDQASNSFPLTGTRPYIVYHKDGASTHCFRFANNNDIANPENPKGWFTPPLISWDRWSDLNLRNKMLSTWSGGVGPKLDDEFGNSLKAAAGTGVPGFDPYVDAAENPNAIAIIRLEVGKAVYSHVDSEQGREDRDAASSFQGTQDPKDLATAYPYVFALILGRTLQSALSWRLERGVDGLSFAYLSRSFTLGSAYIAPFRIRYAHWLPVVMFALWAFSPLGSQALLRFITMQHRSIVPPEADLQYTALLGIPFSRPQAAGNISFLMQSWYWGLENTRLWEKGSKGALLVLTTPYNGSHLLQKFTGANQLWQIAIPSRLDPLNTSSLPITFEASHEETLDWHNDTTIYTYGLPPDRVDLNTPSAIRLEALLVQKPIELKVTCAGATCQVTAVRNVAMAAEYDHASDMAFFVDFFLGHLTQAFPREHLGTQIASTFEAYLYDSSQNPYNVLAAGPLVDLTQIKAETLAIRLGQILNTYWVAQNSFANAAGGFNTSDPNLIRVDAVKNTTVTVSDIQEFLHCDDLWQILLCVSTLLLLLAAIASAVLSCFRLAPDSADFLSALTRNDGKTKHEGASFLDADDRVKLLKNIRLKIGDVDSGEQVGKIAISQDIDVADLKKGRLYW</sequence>
<dbReference type="InterPro" id="IPR008701">
    <property type="entry name" value="NPP1"/>
</dbReference>
<evidence type="ECO:0000256" key="1">
    <source>
        <dbReference type="SAM" id="MobiDB-lite"/>
    </source>
</evidence>
<dbReference type="EMBL" id="JAANBB010000088">
    <property type="protein sequence ID" value="KAF7550958.1"/>
    <property type="molecule type" value="Genomic_DNA"/>
</dbReference>
<feature type="chain" id="PRO_5040475853" evidence="3">
    <location>
        <begin position="21"/>
        <end position="773"/>
    </location>
</feature>
<dbReference type="PANTHER" id="PTHR33657">
    <property type="entry name" value="DOMAIN PROTEIN, PUTATIVE (AFU_ORTHOLOGUE AFUA_5G00600)-RELATED"/>
    <property type="match status" value="1"/>
</dbReference>
<feature type="signal peptide" evidence="3">
    <location>
        <begin position="1"/>
        <end position="20"/>
    </location>
</feature>
<protein>
    <submittedName>
        <fullName evidence="4">Uncharacterized protein</fullName>
    </submittedName>
</protein>
<evidence type="ECO:0000256" key="2">
    <source>
        <dbReference type="SAM" id="Phobius"/>
    </source>
</evidence>
<proteinExistence type="predicted"/>
<name>A0A9P5LHD7_9HYPO</name>
<evidence type="ECO:0000313" key="4">
    <source>
        <dbReference type="EMBL" id="KAF7550958.1"/>
    </source>
</evidence>
<keyword evidence="2" id="KW-0812">Transmembrane</keyword>
<feature type="region of interest" description="Disordered" evidence="1">
    <location>
        <begin position="67"/>
        <end position="91"/>
    </location>
</feature>
<organism evidence="4 5">
    <name type="scientific">Cylindrodendrum hubeiense</name>
    <dbReference type="NCBI Taxonomy" id="595255"/>
    <lineage>
        <taxon>Eukaryota</taxon>
        <taxon>Fungi</taxon>
        <taxon>Dikarya</taxon>
        <taxon>Ascomycota</taxon>
        <taxon>Pezizomycotina</taxon>
        <taxon>Sordariomycetes</taxon>
        <taxon>Hypocreomycetidae</taxon>
        <taxon>Hypocreales</taxon>
        <taxon>Nectriaceae</taxon>
        <taxon>Cylindrodendrum</taxon>
    </lineage>
</organism>
<dbReference type="Pfam" id="PF05630">
    <property type="entry name" value="NPP1"/>
    <property type="match status" value="1"/>
</dbReference>
<dbReference type="AlphaFoldDB" id="A0A9P5LHD7"/>
<keyword evidence="2" id="KW-1133">Transmembrane helix</keyword>
<gene>
    <name evidence="4" type="ORF">G7Z17_g5354</name>
</gene>
<reference evidence="4" key="1">
    <citation type="submission" date="2020-03" db="EMBL/GenBank/DDBJ databases">
        <title>Draft Genome Sequence of Cylindrodendrum hubeiense.</title>
        <authorList>
            <person name="Buettner E."/>
            <person name="Kellner H."/>
        </authorList>
    </citation>
    <scope>NUCLEOTIDE SEQUENCE</scope>
    <source>
        <strain evidence="4">IHI 201604</strain>
    </source>
</reference>
<dbReference type="Proteomes" id="UP000722485">
    <property type="component" value="Unassembled WGS sequence"/>
</dbReference>
<feature type="transmembrane region" description="Helical" evidence="2">
    <location>
        <begin position="674"/>
        <end position="699"/>
    </location>
</feature>
<accession>A0A9P5LHD7</accession>
<dbReference type="PANTHER" id="PTHR33657:SF6">
    <property type="entry name" value="SECRETED PROTEIN"/>
    <property type="match status" value="1"/>
</dbReference>
<keyword evidence="3" id="KW-0732">Signal</keyword>